<reference evidence="2" key="1">
    <citation type="submission" date="2016-10" db="EMBL/GenBank/DDBJ databases">
        <authorList>
            <person name="Varghese N."/>
            <person name="Submissions S."/>
        </authorList>
    </citation>
    <scope>NUCLEOTIDE SEQUENCE [LARGE SCALE GENOMIC DNA]</scope>
    <source>
        <strain evidence="2">DSM 19110</strain>
    </source>
</reference>
<organism evidence="1 2">
    <name type="scientific">Pedobacter steynii</name>
    <dbReference type="NCBI Taxonomy" id="430522"/>
    <lineage>
        <taxon>Bacteria</taxon>
        <taxon>Pseudomonadati</taxon>
        <taxon>Bacteroidota</taxon>
        <taxon>Sphingobacteriia</taxon>
        <taxon>Sphingobacteriales</taxon>
        <taxon>Sphingobacteriaceae</taxon>
        <taxon>Pedobacter</taxon>
    </lineage>
</organism>
<keyword evidence="2" id="KW-1185">Reference proteome</keyword>
<evidence type="ECO:0008006" key="3">
    <source>
        <dbReference type="Google" id="ProtNLM"/>
    </source>
</evidence>
<proteinExistence type="predicted"/>
<dbReference type="RefSeq" id="WP_074608558.1">
    <property type="nucleotide sequence ID" value="NZ_FNGY01000005.1"/>
</dbReference>
<dbReference type="OrthoDB" id="714401at2"/>
<gene>
    <name evidence="1" type="ORF">SAMN05421820_105308</name>
</gene>
<dbReference type="Proteomes" id="UP000183200">
    <property type="component" value="Unassembled WGS sequence"/>
</dbReference>
<sequence length="68" mass="7162">MKNLELKNLGVQEMNVAEMTKVEGGGLLNDILTGVVGSVVGTVNAVAADASVFLNKTLTNVLKFVWSL</sequence>
<evidence type="ECO:0000313" key="1">
    <source>
        <dbReference type="EMBL" id="SDM89066.1"/>
    </source>
</evidence>
<dbReference type="STRING" id="430522.BFS30_07395"/>
<name>A0A1G9WY16_9SPHI</name>
<accession>A0A1G9WY16</accession>
<protein>
    <recommendedName>
        <fullName evidence="3">Bacteriocin-type signal sequence-containing protein</fullName>
    </recommendedName>
</protein>
<dbReference type="EMBL" id="FNGY01000005">
    <property type="protein sequence ID" value="SDM89066.1"/>
    <property type="molecule type" value="Genomic_DNA"/>
</dbReference>
<evidence type="ECO:0000313" key="2">
    <source>
        <dbReference type="Proteomes" id="UP000183200"/>
    </source>
</evidence>
<dbReference type="AlphaFoldDB" id="A0A1G9WY16"/>